<organism evidence="2 3">
    <name type="scientific">Armillaria gallica</name>
    <name type="common">Bulbous honey fungus</name>
    <name type="synonym">Armillaria bulbosa</name>
    <dbReference type="NCBI Taxonomy" id="47427"/>
    <lineage>
        <taxon>Eukaryota</taxon>
        <taxon>Fungi</taxon>
        <taxon>Dikarya</taxon>
        <taxon>Basidiomycota</taxon>
        <taxon>Agaricomycotina</taxon>
        <taxon>Agaricomycetes</taxon>
        <taxon>Agaricomycetidae</taxon>
        <taxon>Agaricales</taxon>
        <taxon>Marasmiineae</taxon>
        <taxon>Physalacriaceae</taxon>
        <taxon>Armillaria</taxon>
    </lineage>
</organism>
<dbReference type="AlphaFoldDB" id="A0A2H3CQF5"/>
<accession>A0A2H3CQF5</accession>
<feature type="transmembrane region" description="Helical" evidence="1">
    <location>
        <begin position="50"/>
        <end position="72"/>
    </location>
</feature>
<dbReference type="InParanoid" id="A0A2H3CQF5"/>
<proteinExistence type="predicted"/>
<dbReference type="Proteomes" id="UP000217790">
    <property type="component" value="Unassembled WGS sequence"/>
</dbReference>
<name>A0A2H3CQF5_ARMGA</name>
<keyword evidence="1" id="KW-0472">Membrane</keyword>
<gene>
    <name evidence="2" type="ORF">ARMGADRAFT_619005</name>
</gene>
<protein>
    <submittedName>
        <fullName evidence="2">Uncharacterized protein</fullName>
    </submittedName>
</protein>
<keyword evidence="1" id="KW-1133">Transmembrane helix</keyword>
<reference evidence="3" key="1">
    <citation type="journal article" date="2017" name="Nat. Ecol. Evol.">
        <title>Genome expansion and lineage-specific genetic innovations in the forest pathogenic fungi Armillaria.</title>
        <authorList>
            <person name="Sipos G."/>
            <person name="Prasanna A.N."/>
            <person name="Walter M.C."/>
            <person name="O'Connor E."/>
            <person name="Balint B."/>
            <person name="Krizsan K."/>
            <person name="Kiss B."/>
            <person name="Hess J."/>
            <person name="Varga T."/>
            <person name="Slot J."/>
            <person name="Riley R."/>
            <person name="Boka B."/>
            <person name="Rigling D."/>
            <person name="Barry K."/>
            <person name="Lee J."/>
            <person name="Mihaltcheva S."/>
            <person name="LaButti K."/>
            <person name="Lipzen A."/>
            <person name="Waldron R."/>
            <person name="Moloney N.M."/>
            <person name="Sperisen C."/>
            <person name="Kredics L."/>
            <person name="Vagvoelgyi C."/>
            <person name="Patrignani A."/>
            <person name="Fitzpatrick D."/>
            <person name="Nagy I."/>
            <person name="Doyle S."/>
            <person name="Anderson J.B."/>
            <person name="Grigoriev I.V."/>
            <person name="Gueldener U."/>
            <person name="Muensterkoetter M."/>
            <person name="Nagy L.G."/>
        </authorList>
    </citation>
    <scope>NUCLEOTIDE SEQUENCE [LARGE SCALE GENOMIC DNA]</scope>
    <source>
        <strain evidence="3">Ar21-2</strain>
    </source>
</reference>
<keyword evidence="1" id="KW-0812">Transmembrane</keyword>
<keyword evidence="3" id="KW-1185">Reference proteome</keyword>
<evidence type="ECO:0000256" key="1">
    <source>
        <dbReference type="SAM" id="Phobius"/>
    </source>
</evidence>
<sequence>MSLSMVQIVLQLLQDCYDSAAETLRTWEAMPFPLGRLIGLAYVTQLHNNYLLYFLAYKCLSCLAQPIVVLLSRKTRNLSLCKVHSETSWQMADQRDPKTPPNLWTNLFRSTLPSSPINFCNPSPLF</sequence>
<evidence type="ECO:0000313" key="2">
    <source>
        <dbReference type="EMBL" id="PBK84090.1"/>
    </source>
</evidence>
<dbReference type="EMBL" id="KZ293701">
    <property type="protein sequence ID" value="PBK84090.1"/>
    <property type="molecule type" value="Genomic_DNA"/>
</dbReference>
<evidence type="ECO:0000313" key="3">
    <source>
        <dbReference type="Proteomes" id="UP000217790"/>
    </source>
</evidence>